<reference evidence="2 3" key="1">
    <citation type="submission" date="2024-03" db="EMBL/GenBank/DDBJ databases">
        <title>Adaptation during the transition from Ophiocordyceps entomopathogen to insect associate is accompanied by gene loss and intensified selection.</title>
        <authorList>
            <person name="Ward C.M."/>
            <person name="Onetto C.A."/>
            <person name="Borneman A.R."/>
        </authorList>
    </citation>
    <scope>NUCLEOTIDE SEQUENCE [LARGE SCALE GENOMIC DNA]</scope>
    <source>
        <strain evidence="2">AWRI1</strain>
        <tissue evidence="2">Single Adult Female</tissue>
    </source>
</reference>
<sequence length="98" mass="11116">MPGESSTIHRQSNDQTEPNSLQISDVMDLMKLPPSNEIQNILSSEYGSSGEDEHEVTDHSDELSNKILFILKVMELWKRHSRTSPVPHLKNNLLGLYS</sequence>
<feature type="region of interest" description="Disordered" evidence="1">
    <location>
        <begin position="1"/>
        <end position="21"/>
    </location>
</feature>
<proteinExistence type="predicted"/>
<comment type="caution">
    <text evidence="2">The sequence shown here is derived from an EMBL/GenBank/DDBJ whole genome shotgun (WGS) entry which is preliminary data.</text>
</comment>
<evidence type="ECO:0000313" key="3">
    <source>
        <dbReference type="Proteomes" id="UP001367676"/>
    </source>
</evidence>
<accession>A0AAN9TPP0</accession>
<dbReference type="EMBL" id="JBBCAQ010000010">
    <property type="protein sequence ID" value="KAK7601572.1"/>
    <property type="molecule type" value="Genomic_DNA"/>
</dbReference>
<gene>
    <name evidence="2" type="ORF">V9T40_009013</name>
</gene>
<evidence type="ECO:0000313" key="2">
    <source>
        <dbReference type="EMBL" id="KAK7601572.1"/>
    </source>
</evidence>
<protein>
    <submittedName>
        <fullName evidence="2">Uncharacterized protein</fullName>
    </submittedName>
</protein>
<organism evidence="2 3">
    <name type="scientific">Parthenolecanium corni</name>
    <dbReference type="NCBI Taxonomy" id="536013"/>
    <lineage>
        <taxon>Eukaryota</taxon>
        <taxon>Metazoa</taxon>
        <taxon>Ecdysozoa</taxon>
        <taxon>Arthropoda</taxon>
        <taxon>Hexapoda</taxon>
        <taxon>Insecta</taxon>
        <taxon>Pterygota</taxon>
        <taxon>Neoptera</taxon>
        <taxon>Paraneoptera</taxon>
        <taxon>Hemiptera</taxon>
        <taxon>Sternorrhyncha</taxon>
        <taxon>Coccoidea</taxon>
        <taxon>Coccidae</taxon>
        <taxon>Parthenolecanium</taxon>
    </lineage>
</organism>
<name>A0AAN9TPP0_9HEMI</name>
<dbReference type="Proteomes" id="UP001367676">
    <property type="component" value="Unassembled WGS sequence"/>
</dbReference>
<keyword evidence="3" id="KW-1185">Reference proteome</keyword>
<dbReference type="AlphaFoldDB" id="A0AAN9TPP0"/>
<evidence type="ECO:0000256" key="1">
    <source>
        <dbReference type="SAM" id="MobiDB-lite"/>
    </source>
</evidence>